<protein>
    <submittedName>
        <fullName evidence="2">Uncharacterized protein</fullName>
    </submittedName>
</protein>
<dbReference type="SUPFAM" id="SSF55961">
    <property type="entry name" value="Bet v1-like"/>
    <property type="match status" value="1"/>
</dbReference>
<organism evidence="2 3">
    <name type="scientific">Saccharothrix algeriensis</name>
    <dbReference type="NCBI Taxonomy" id="173560"/>
    <lineage>
        <taxon>Bacteria</taxon>
        <taxon>Bacillati</taxon>
        <taxon>Actinomycetota</taxon>
        <taxon>Actinomycetes</taxon>
        <taxon>Pseudonocardiales</taxon>
        <taxon>Pseudonocardiaceae</taxon>
        <taxon>Saccharothrix</taxon>
    </lineage>
</organism>
<proteinExistence type="predicted"/>
<evidence type="ECO:0000313" key="2">
    <source>
        <dbReference type="EMBL" id="QTR04501.1"/>
    </source>
</evidence>
<dbReference type="Gene3D" id="3.30.530.20">
    <property type="match status" value="1"/>
</dbReference>
<reference evidence="2" key="2">
    <citation type="submission" date="2021-04" db="EMBL/GenBank/DDBJ databases">
        <title>Saccharothrix algeriensis WGS.</title>
        <authorList>
            <person name="Stuskova K."/>
            <person name="Hakalova E."/>
            <person name="Tebbal A.B."/>
            <person name="Eichmeier A."/>
        </authorList>
    </citation>
    <scope>NUCLEOTIDE SEQUENCE</scope>
    <source>
        <strain evidence="2">NRRL B-24137</strain>
    </source>
</reference>
<keyword evidence="4" id="KW-1185">Reference proteome</keyword>
<evidence type="ECO:0000313" key="3">
    <source>
        <dbReference type="Proteomes" id="UP000671828"/>
    </source>
</evidence>
<dbReference type="AlphaFoldDB" id="A0A8T8I1G1"/>
<dbReference type="Proteomes" id="UP000671828">
    <property type="component" value="Chromosome"/>
</dbReference>
<name>A0A8T8I1G1_9PSEU</name>
<sequence>MRLPEHWGVTPAETTRHYPCDDLMPRPRATWYRGVDVAAPAPVVYRWLCQLRVAPYSYDLLDNLGRRSPRTLTPGAEELAVGQRIMYIFELVSFAPDEHLTIRMRSSTGLRLFGDFALTYDVRETAPGRSRLVAKLLVGGPAGGLHEARRRAIAWGDLMMMRKQLLTFRDLAEGSARPRVN</sequence>
<evidence type="ECO:0000313" key="4">
    <source>
        <dbReference type="Proteomes" id="UP001195724"/>
    </source>
</evidence>
<dbReference type="InterPro" id="IPR023393">
    <property type="entry name" value="START-like_dom_sf"/>
</dbReference>
<evidence type="ECO:0000313" key="1">
    <source>
        <dbReference type="EMBL" id="MBM7810361.1"/>
    </source>
</evidence>
<dbReference type="RefSeq" id="WP_204841341.1">
    <property type="nucleotide sequence ID" value="NZ_JAFBCL010000001.1"/>
</dbReference>
<gene>
    <name evidence="2" type="ORF">J7S33_06385</name>
    <name evidence="1" type="ORF">JOE68_001226</name>
</gene>
<dbReference type="Proteomes" id="UP001195724">
    <property type="component" value="Unassembled WGS sequence"/>
</dbReference>
<dbReference type="EMBL" id="CP072788">
    <property type="protein sequence ID" value="QTR04501.1"/>
    <property type="molecule type" value="Genomic_DNA"/>
</dbReference>
<reference evidence="1 4" key="1">
    <citation type="submission" date="2021-01" db="EMBL/GenBank/DDBJ databases">
        <title>Sequencing the genomes of 1000 actinobacteria strains.</title>
        <authorList>
            <person name="Klenk H.-P."/>
        </authorList>
    </citation>
    <scope>NUCLEOTIDE SEQUENCE [LARGE SCALE GENOMIC DNA]</scope>
    <source>
        <strain evidence="1 4">DSM 44581</strain>
    </source>
</reference>
<accession>A0A8T8I1G1</accession>
<dbReference type="EMBL" id="JAFBCL010000001">
    <property type="protein sequence ID" value="MBM7810361.1"/>
    <property type="molecule type" value="Genomic_DNA"/>
</dbReference>